<dbReference type="CDD" id="cd02522">
    <property type="entry name" value="GT_2_like_a"/>
    <property type="match status" value="1"/>
</dbReference>
<evidence type="ECO:0000259" key="6">
    <source>
        <dbReference type="Pfam" id="PF00535"/>
    </source>
</evidence>
<gene>
    <name evidence="7" type="ORF">dnl_61490</name>
</gene>
<dbReference type="SUPFAM" id="SSF53448">
    <property type="entry name" value="Nucleotide-diphospho-sugar transferases"/>
    <property type="match status" value="1"/>
</dbReference>
<dbReference type="Gene3D" id="3.90.550.10">
    <property type="entry name" value="Spore Coat Polysaccharide Biosynthesis Protein SpsA, Chain A"/>
    <property type="match status" value="1"/>
</dbReference>
<dbReference type="InterPro" id="IPR029044">
    <property type="entry name" value="Nucleotide-diphossugar_trans"/>
</dbReference>
<dbReference type="Proteomes" id="UP000663720">
    <property type="component" value="Chromosome"/>
</dbReference>
<dbReference type="KEGG" id="dli:dnl_61490"/>
<dbReference type="NCBIfam" id="TIGR04283">
    <property type="entry name" value="glyco_like_mftF"/>
    <property type="match status" value="1"/>
</dbReference>
<keyword evidence="5" id="KW-0472">Membrane</keyword>
<keyword evidence="4 7" id="KW-0808">Transferase</keyword>
<dbReference type="EMBL" id="CP061799">
    <property type="protein sequence ID" value="QTA83734.1"/>
    <property type="molecule type" value="Genomic_DNA"/>
</dbReference>
<evidence type="ECO:0000313" key="8">
    <source>
        <dbReference type="Proteomes" id="UP000663720"/>
    </source>
</evidence>
<comment type="subcellular location">
    <subcellularLocation>
        <location evidence="1">Cell membrane</location>
    </subcellularLocation>
</comment>
<evidence type="ECO:0000313" key="7">
    <source>
        <dbReference type="EMBL" id="QTA83734.1"/>
    </source>
</evidence>
<name>A0A975BDN0_9BACT</name>
<dbReference type="GO" id="GO:0016757">
    <property type="term" value="F:glycosyltransferase activity"/>
    <property type="evidence" value="ECO:0007669"/>
    <property type="project" value="UniProtKB-KW"/>
</dbReference>
<feature type="domain" description="Glycosyltransferase 2-like" evidence="6">
    <location>
        <begin position="6"/>
        <end position="143"/>
    </location>
</feature>
<organism evidence="7 8">
    <name type="scientific">Desulfonema limicola</name>
    <dbReference type="NCBI Taxonomy" id="45656"/>
    <lineage>
        <taxon>Bacteria</taxon>
        <taxon>Pseudomonadati</taxon>
        <taxon>Thermodesulfobacteriota</taxon>
        <taxon>Desulfobacteria</taxon>
        <taxon>Desulfobacterales</taxon>
        <taxon>Desulfococcaceae</taxon>
        <taxon>Desulfonema</taxon>
    </lineage>
</organism>
<proteinExistence type="predicted"/>
<dbReference type="RefSeq" id="WP_207689536.1">
    <property type="nucleotide sequence ID" value="NZ_CP061799.1"/>
</dbReference>
<dbReference type="InterPro" id="IPR026461">
    <property type="entry name" value="Trfase_2_rSAM/seldom_assoc"/>
</dbReference>
<protein>
    <submittedName>
        <fullName evidence="7">Transferase 2, rSAM/selenodomain-associated</fullName>
    </submittedName>
</protein>
<evidence type="ECO:0000256" key="4">
    <source>
        <dbReference type="ARBA" id="ARBA00022679"/>
    </source>
</evidence>
<dbReference type="InterPro" id="IPR001173">
    <property type="entry name" value="Glyco_trans_2-like"/>
</dbReference>
<dbReference type="PANTHER" id="PTHR43646">
    <property type="entry name" value="GLYCOSYLTRANSFERASE"/>
    <property type="match status" value="1"/>
</dbReference>
<keyword evidence="2" id="KW-1003">Cell membrane</keyword>
<keyword evidence="8" id="KW-1185">Reference proteome</keyword>
<dbReference type="GO" id="GO:0005886">
    <property type="term" value="C:plasma membrane"/>
    <property type="evidence" value="ECO:0007669"/>
    <property type="project" value="UniProtKB-SubCell"/>
</dbReference>
<evidence type="ECO:0000256" key="2">
    <source>
        <dbReference type="ARBA" id="ARBA00022475"/>
    </source>
</evidence>
<accession>A0A975BDN0</accession>
<evidence type="ECO:0000256" key="5">
    <source>
        <dbReference type="ARBA" id="ARBA00023136"/>
    </source>
</evidence>
<dbReference type="PANTHER" id="PTHR43646:SF2">
    <property type="entry name" value="GLYCOSYLTRANSFERASE 2-LIKE DOMAIN-CONTAINING PROTEIN"/>
    <property type="match status" value="1"/>
</dbReference>
<dbReference type="AlphaFoldDB" id="A0A975BDN0"/>
<dbReference type="Pfam" id="PF00535">
    <property type="entry name" value="Glycos_transf_2"/>
    <property type="match status" value="1"/>
</dbReference>
<sequence>MNTHISIIIPVYHESAVINHTLKNLYNNNTKINFEIIVVDGSKENDTINAIYHKQVKKISSPKGRGIQMNMGAELASGKILLFLHADTCLPDKGLEQVCRLLSRQDIIAGAFDLGINSVKKIYRIIEKTASIRSRFTRIPYGDQALFIKKDYFFNIRGFQNIPVMEDVDIMRRIKKNKSKIIILPLKVLTSPRRWETEGILYGTIRNWMLMIFYFIGVRPGKLADFYKYKPVKKIQ</sequence>
<evidence type="ECO:0000256" key="3">
    <source>
        <dbReference type="ARBA" id="ARBA00022676"/>
    </source>
</evidence>
<reference evidence="7" key="1">
    <citation type="journal article" date="2021" name="Microb. Physiol.">
        <title>Proteogenomic Insights into the Physiology of Marine, Sulfate-Reducing, Filamentous Desulfonema limicola and Desulfonema magnum.</title>
        <authorList>
            <person name="Schnaars V."/>
            <person name="Wohlbrand L."/>
            <person name="Scheve S."/>
            <person name="Hinrichs C."/>
            <person name="Reinhardt R."/>
            <person name="Rabus R."/>
        </authorList>
    </citation>
    <scope>NUCLEOTIDE SEQUENCE</scope>
    <source>
        <strain evidence="7">5ac10</strain>
    </source>
</reference>
<evidence type="ECO:0000256" key="1">
    <source>
        <dbReference type="ARBA" id="ARBA00004236"/>
    </source>
</evidence>
<keyword evidence="3" id="KW-0328">Glycosyltransferase</keyword>